<sequence>MAFNHGEDITRSASGRTTYGADGIIDGISSAYPDLDPETFAQLHAAPVTETADAESRTLRSRGYSGLSGRKAHRSSVDSKTDKEKHTPDLEWPLGHSKSHPDQPRQSGQAPAGPLAGLGEEALTD</sequence>
<comment type="caution">
    <text evidence="2">The sequence shown here is derived from an EMBL/GenBank/DDBJ whole genome shotgun (WGS) entry which is preliminary data.</text>
</comment>
<evidence type="ECO:0000313" key="2">
    <source>
        <dbReference type="EMBL" id="KAK5256580.1"/>
    </source>
</evidence>
<feature type="region of interest" description="Disordered" evidence="1">
    <location>
        <begin position="1"/>
        <end position="125"/>
    </location>
</feature>
<name>A0ABR0LY86_9PEZI</name>
<reference evidence="2 3" key="1">
    <citation type="submission" date="2023-08" db="EMBL/GenBank/DDBJ databases">
        <title>Black Yeasts Isolated from many extreme environments.</title>
        <authorList>
            <person name="Coleine C."/>
            <person name="Stajich J.E."/>
            <person name="Selbmann L."/>
        </authorList>
    </citation>
    <scope>NUCLEOTIDE SEQUENCE [LARGE SCALE GENOMIC DNA]</scope>
    <source>
        <strain evidence="2 3">CCFEE 536</strain>
    </source>
</reference>
<organism evidence="2 3">
    <name type="scientific">Cryomyces antarcticus</name>
    <dbReference type="NCBI Taxonomy" id="329879"/>
    <lineage>
        <taxon>Eukaryota</taxon>
        <taxon>Fungi</taxon>
        <taxon>Dikarya</taxon>
        <taxon>Ascomycota</taxon>
        <taxon>Pezizomycotina</taxon>
        <taxon>Dothideomycetes</taxon>
        <taxon>Dothideomycetes incertae sedis</taxon>
        <taxon>Cryomyces</taxon>
    </lineage>
</organism>
<keyword evidence="3" id="KW-1185">Reference proteome</keyword>
<gene>
    <name evidence="2" type="ORF">LTR16_002947</name>
</gene>
<feature type="compositionally biased region" description="Low complexity" evidence="1">
    <location>
        <begin position="110"/>
        <end position="125"/>
    </location>
</feature>
<feature type="compositionally biased region" description="Basic and acidic residues" evidence="1">
    <location>
        <begin position="1"/>
        <end position="10"/>
    </location>
</feature>
<dbReference type="Proteomes" id="UP001357485">
    <property type="component" value="Unassembled WGS sequence"/>
</dbReference>
<dbReference type="EMBL" id="JAVRRA010008473">
    <property type="protein sequence ID" value="KAK5256580.1"/>
    <property type="molecule type" value="Genomic_DNA"/>
</dbReference>
<proteinExistence type="predicted"/>
<accession>A0ABR0LY86</accession>
<protein>
    <submittedName>
        <fullName evidence="2">Uncharacterized protein</fullName>
    </submittedName>
</protein>
<evidence type="ECO:0000256" key="1">
    <source>
        <dbReference type="SAM" id="MobiDB-lite"/>
    </source>
</evidence>
<feature type="compositionally biased region" description="Basic and acidic residues" evidence="1">
    <location>
        <begin position="75"/>
        <end position="89"/>
    </location>
</feature>
<evidence type="ECO:0000313" key="3">
    <source>
        <dbReference type="Proteomes" id="UP001357485"/>
    </source>
</evidence>